<comment type="caution">
    <text evidence="2">The sequence shown here is derived from an EMBL/GenBank/DDBJ whole genome shotgun (WGS) entry which is preliminary data.</text>
</comment>
<protein>
    <submittedName>
        <fullName evidence="2">Uncharacterized protein</fullName>
    </submittedName>
</protein>
<feature type="compositionally biased region" description="Basic and acidic residues" evidence="1">
    <location>
        <begin position="137"/>
        <end position="161"/>
    </location>
</feature>
<name>A0AAV9ZJ48_9AGAR</name>
<evidence type="ECO:0000256" key="1">
    <source>
        <dbReference type="SAM" id="MobiDB-lite"/>
    </source>
</evidence>
<dbReference type="Proteomes" id="UP001362999">
    <property type="component" value="Unassembled WGS sequence"/>
</dbReference>
<feature type="region of interest" description="Disordered" evidence="1">
    <location>
        <begin position="120"/>
        <end position="161"/>
    </location>
</feature>
<reference evidence="2 3" key="1">
    <citation type="journal article" date="2024" name="J Genomics">
        <title>Draft genome sequencing and assembly of Favolaschia claudopus CIRM-BRFM 2984 isolated from oak limbs.</title>
        <authorList>
            <person name="Navarro D."/>
            <person name="Drula E."/>
            <person name="Chaduli D."/>
            <person name="Cazenave R."/>
            <person name="Ahrendt S."/>
            <person name="Wang J."/>
            <person name="Lipzen A."/>
            <person name="Daum C."/>
            <person name="Barry K."/>
            <person name="Grigoriev I.V."/>
            <person name="Favel A."/>
            <person name="Rosso M.N."/>
            <person name="Martin F."/>
        </authorList>
    </citation>
    <scope>NUCLEOTIDE SEQUENCE [LARGE SCALE GENOMIC DNA]</scope>
    <source>
        <strain evidence="2 3">CIRM-BRFM 2984</strain>
    </source>
</reference>
<organism evidence="2 3">
    <name type="scientific">Favolaschia claudopus</name>
    <dbReference type="NCBI Taxonomy" id="2862362"/>
    <lineage>
        <taxon>Eukaryota</taxon>
        <taxon>Fungi</taxon>
        <taxon>Dikarya</taxon>
        <taxon>Basidiomycota</taxon>
        <taxon>Agaricomycotina</taxon>
        <taxon>Agaricomycetes</taxon>
        <taxon>Agaricomycetidae</taxon>
        <taxon>Agaricales</taxon>
        <taxon>Marasmiineae</taxon>
        <taxon>Mycenaceae</taxon>
        <taxon>Favolaschia</taxon>
    </lineage>
</organism>
<accession>A0AAV9ZJ48</accession>
<evidence type="ECO:0000313" key="3">
    <source>
        <dbReference type="Proteomes" id="UP001362999"/>
    </source>
</evidence>
<keyword evidence="3" id="KW-1185">Reference proteome</keyword>
<dbReference type="EMBL" id="JAWWNJ010000139">
    <property type="protein sequence ID" value="KAK6984301.1"/>
    <property type="molecule type" value="Genomic_DNA"/>
</dbReference>
<sequence length="161" mass="18073">MGRRIVPPLLQPLPRPFHSLARPFLSPKLAWLNRSFESQYKVFTIRLTLSHSCQAAVSLRLVAAAERKVLLQTVQSKLLELEYSRLVLLGPCQRADSELYKKVNAHLKRVVSAVKALGARKTSSGRGKGKNKISATDPEKRVESDQESDCPEHFPEDISGW</sequence>
<gene>
    <name evidence="2" type="ORF">R3P38DRAFT_2806664</name>
</gene>
<dbReference type="AlphaFoldDB" id="A0AAV9ZJ48"/>
<evidence type="ECO:0000313" key="2">
    <source>
        <dbReference type="EMBL" id="KAK6984301.1"/>
    </source>
</evidence>
<proteinExistence type="predicted"/>